<reference evidence="14 15" key="2">
    <citation type="submission" date="2008-10" db="EMBL/GenBank/DDBJ databases">
        <authorList>
            <person name="Fulton L."/>
            <person name="Clifton S."/>
            <person name="Fulton B."/>
            <person name="Xu J."/>
            <person name="Minx P."/>
            <person name="Pepin K.H."/>
            <person name="Johnson M."/>
            <person name="Bhonagiri V."/>
            <person name="Nash W.E."/>
            <person name="Mardis E.R."/>
            <person name="Wilson R.K."/>
        </authorList>
    </citation>
    <scope>NUCLEOTIDE SEQUENCE [LARGE SCALE GENOMIC DNA]</scope>
    <source>
        <strain evidence="14 15">ATCC 29098</strain>
    </source>
</reference>
<keyword evidence="6 11" id="KW-0547">Nucleotide-binding</keyword>
<evidence type="ECO:0000256" key="5">
    <source>
        <dbReference type="ARBA" id="ARBA00022723"/>
    </source>
</evidence>
<comment type="similarity">
    <text evidence="1 11">Belongs to the DnaX/STICHEL family.</text>
</comment>
<dbReference type="GO" id="GO:0005524">
    <property type="term" value="F:ATP binding"/>
    <property type="evidence" value="ECO:0007669"/>
    <property type="project" value="UniProtKB-KW"/>
</dbReference>
<name>B6WWA6_9BACT</name>
<evidence type="ECO:0000256" key="12">
    <source>
        <dbReference type="SAM" id="MobiDB-lite"/>
    </source>
</evidence>
<dbReference type="FunFam" id="1.10.8.60:FF:000013">
    <property type="entry name" value="DNA polymerase III subunit gamma/tau"/>
    <property type="match status" value="1"/>
</dbReference>
<keyword evidence="2 11" id="KW-0808">Transferase</keyword>
<feature type="compositionally biased region" description="Pro residues" evidence="12">
    <location>
        <begin position="524"/>
        <end position="533"/>
    </location>
</feature>
<dbReference type="Pfam" id="PF13177">
    <property type="entry name" value="DNA_pol3_delta2"/>
    <property type="match status" value="1"/>
</dbReference>
<dbReference type="eggNOG" id="COG2812">
    <property type="taxonomic scope" value="Bacteria"/>
</dbReference>
<keyword evidence="3 11" id="KW-0548">Nucleotidyltransferase</keyword>
<evidence type="ECO:0000313" key="15">
    <source>
        <dbReference type="Proteomes" id="UP000003676"/>
    </source>
</evidence>
<dbReference type="RefSeq" id="WP_006007937.1">
    <property type="nucleotide sequence ID" value="NZ_DS996359.1"/>
</dbReference>
<evidence type="ECO:0000256" key="9">
    <source>
        <dbReference type="ARBA" id="ARBA00022932"/>
    </source>
</evidence>
<dbReference type="Proteomes" id="UP000003676">
    <property type="component" value="Unassembled WGS sequence"/>
</dbReference>
<dbReference type="InterPro" id="IPR012763">
    <property type="entry name" value="DNA_pol_III_sug/sutau_N"/>
</dbReference>
<feature type="compositionally biased region" description="Low complexity" evidence="12">
    <location>
        <begin position="514"/>
        <end position="523"/>
    </location>
</feature>
<dbReference type="InterPro" id="IPR027417">
    <property type="entry name" value="P-loop_NTPase"/>
</dbReference>
<keyword evidence="7" id="KW-0862">Zinc</keyword>
<reference evidence="14 15" key="1">
    <citation type="submission" date="2008-10" db="EMBL/GenBank/DDBJ databases">
        <title>Draft genome sequence of Desulvovibrio piger (ATCC 29098).</title>
        <authorList>
            <person name="Sudarsanam P."/>
            <person name="Ley R."/>
            <person name="Guruge J."/>
            <person name="Turnbaugh P.J."/>
            <person name="Mahowald M."/>
            <person name="Liep D."/>
            <person name="Gordon J."/>
        </authorList>
    </citation>
    <scope>NUCLEOTIDE SEQUENCE [LARGE SCALE GENOMIC DNA]</scope>
    <source>
        <strain evidence="14 15">ATCC 29098</strain>
    </source>
</reference>
<dbReference type="PANTHER" id="PTHR11669:SF0">
    <property type="entry name" value="PROTEIN STICHEL-LIKE 2"/>
    <property type="match status" value="1"/>
</dbReference>
<evidence type="ECO:0000256" key="6">
    <source>
        <dbReference type="ARBA" id="ARBA00022741"/>
    </source>
</evidence>
<evidence type="ECO:0000313" key="14">
    <source>
        <dbReference type="EMBL" id="EEB32764.1"/>
    </source>
</evidence>
<dbReference type="OrthoDB" id="9810148at2"/>
<evidence type="ECO:0000256" key="1">
    <source>
        <dbReference type="ARBA" id="ARBA00006360"/>
    </source>
</evidence>
<evidence type="ECO:0000259" key="13">
    <source>
        <dbReference type="SMART" id="SM00382"/>
    </source>
</evidence>
<dbReference type="HOGENOM" id="CLU_006229_0_7_7"/>
<keyword evidence="5" id="KW-0479">Metal-binding</keyword>
<dbReference type="Gene3D" id="1.10.8.60">
    <property type="match status" value="1"/>
</dbReference>
<evidence type="ECO:0000256" key="2">
    <source>
        <dbReference type="ARBA" id="ARBA00022679"/>
    </source>
</evidence>
<comment type="caution">
    <text evidence="14">The sequence shown here is derived from an EMBL/GenBank/DDBJ whole genome shotgun (WGS) entry which is preliminary data.</text>
</comment>
<evidence type="ECO:0000256" key="3">
    <source>
        <dbReference type="ARBA" id="ARBA00022695"/>
    </source>
</evidence>
<dbReference type="Pfam" id="PF22608">
    <property type="entry name" value="DNAX_ATPase_lid"/>
    <property type="match status" value="1"/>
</dbReference>
<gene>
    <name evidence="11 14" type="primary">dnaX</name>
    <name evidence="14" type="ORF">DESPIG_02374</name>
</gene>
<dbReference type="Gene3D" id="1.20.272.10">
    <property type="match status" value="1"/>
</dbReference>
<keyword evidence="9 11" id="KW-0239">DNA-directed DNA polymerase</keyword>
<proteinExistence type="inferred from homology"/>
<dbReference type="FunFam" id="3.40.50.300:FF:000014">
    <property type="entry name" value="DNA polymerase III subunit gamma/tau"/>
    <property type="match status" value="1"/>
</dbReference>
<evidence type="ECO:0000256" key="4">
    <source>
        <dbReference type="ARBA" id="ARBA00022705"/>
    </source>
</evidence>
<evidence type="ECO:0000256" key="8">
    <source>
        <dbReference type="ARBA" id="ARBA00022840"/>
    </source>
</evidence>
<keyword evidence="4 11" id="KW-0235">DNA replication</keyword>
<sequence length="670" mass="71904">MKHLSLAAKYRPQTFAQVAGQDMVKAVLSRAAAEDRVAAAYLLSGTRGVGKTTIARIFAKALNCRHAPGPEPCNQCDQCRKITQGSHVDVTEIDGASNNSVEDARALRENIGYAPMEGRYKVFIIDEAHMLSRSAFNALLKTLEEPPARVVFIFATTEAHKFPITIVSRCQHFVFRHLGEDALVQHLSQVLNKENVPFEEGAVRLIARRAAGSVRDSMSLLDQTLALGGDNLTSAVTREVLGLAGQELSADLFDALHARDCAAVSQLCAGLFRQGVDIGFFVRELAGHLRDLFLLRQGGDAVAPTLGLPGEEILFWQGLAPRFSAGHLHAAWQMVLDAQRGIVQNPEPAAALELLLLNLALLPQLLPLERMDSAPAPAAPVQGHPGHDRQEGSPLPPRDMGHAAPVQAPAARAREHGTPAEKSAAAGSSEPAPEPAPSRRPGSCARPQREAPARQATSRPARVTETPAPKAAQPRAEAPAHPEHVGPSESGMIEADDIPAAAPIIPVAPARPAAPAAPVAPAAPATPPVPPAAPAVETRPTAPAAAAGFRPDWQAFCDFCARRLENGEAAPQLHLLRQLRASWEPDCLRLTPRAETLLHQTEKQRPQLEQALAAWGAGHLRLEFVAPRQARTEAELIEEFRNRPEMQACLRLLNANIEHCTESNQGDTHA</sequence>
<dbReference type="GO" id="GO:0006261">
    <property type="term" value="P:DNA-templated DNA replication"/>
    <property type="evidence" value="ECO:0007669"/>
    <property type="project" value="TreeGrafter"/>
</dbReference>
<dbReference type="STRING" id="901.DESPIGER_2264"/>
<dbReference type="Pfam" id="PF12169">
    <property type="entry name" value="DNA_pol3_gamma3"/>
    <property type="match status" value="1"/>
</dbReference>
<dbReference type="GO" id="GO:0046872">
    <property type="term" value="F:metal ion binding"/>
    <property type="evidence" value="ECO:0007669"/>
    <property type="project" value="UniProtKB-KW"/>
</dbReference>
<evidence type="ECO:0000256" key="10">
    <source>
        <dbReference type="ARBA" id="ARBA00049244"/>
    </source>
</evidence>
<organism evidence="14 15">
    <name type="scientific">Desulfovibrio piger ATCC 29098</name>
    <dbReference type="NCBI Taxonomy" id="411464"/>
    <lineage>
        <taxon>Bacteria</taxon>
        <taxon>Pseudomonadati</taxon>
        <taxon>Thermodesulfobacteriota</taxon>
        <taxon>Desulfovibrionia</taxon>
        <taxon>Desulfovibrionales</taxon>
        <taxon>Desulfovibrionaceae</taxon>
        <taxon>Desulfovibrio</taxon>
    </lineage>
</organism>
<dbReference type="CDD" id="cd00009">
    <property type="entry name" value="AAA"/>
    <property type="match status" value="1"/>
</dbReference>
<dbReference type="SMART" id="SM00382">
    <property type="entry name" value="AAA"/>
    <property type="match status" value="1"/>
</dbReference>
<dbReference type="InterPro" id="IPR008921">
    <property type="entry name" value="DNA_pol3_clamp-load_cplx_C"/>
</dbReference>
<dbReference type="AlphaFoldDB" id="B6WWA6"/>
<dbReference type="SUPFAM" id="SSF48019">
    <property type="entry name" value="post-AAA+ oligomerization domain-like"/>
    <property type="match status" value="1"/>
</dbReference>
<evidence type="ECO:0000256" key="11">
    <source>
        <dbReference type="RuleBase" id="RU364063"/>
    </source>
</evidence>
<feature type="region of interest" description="Disordered" evidence="12">
    <location>
        <begin position="374"/>
        <end position="491"/>
    </location>
</feature>
<dbReference type="GO" id="GO:0003677">
    <property type="term" value="F:DNA binding"/>
    <property type="evidence" value="ECO:0007669"/>
    <property type="project" value="InterPro"/>
</dbReference>
<feature type="domain" description="AAA+ ATPase" evidence="13">
    <location>
        <begin position="37"/>
        <end position="179"/>
    </location>
</feature>
<dbReference type="PANTHER" id="PTHR11669">
    <property type="entry name" value="REPLICATION FACTOR C / DNA POLYMERASE III GAMMA-TAU SUBUNIT"/>
    <property type="match status" value="1"/>
</dbReference>
<dbReference type="GO" id="GO:0009360">
    <property type="term" value="C:DNA polymerase III complex"/>
    <property type="evidence" value="ECO:0007669"/>
    <property type="project" value="InterPro"/>
</dbReference>
<dbReference type="InterPro" id="IPR022754">
    <property type="entry name" value="DNA_pol_III_gamma-3"/>
</dbReference>
<dbReference type="InterPro" id="IPR003593">
    <property type="entry name" value="AAA+_ATPase"/>
</dbReference>
<keyword evidence="8 11" id="KW-0067">ATP-binding</keyword>
<dbReference type="InterPro" id="IPR050238">
    <property type="entry name" value="DNA_Rep/Repair_Clamp_Loader"/>
</dbReference>
<comment type="subunit">
    <text evidence="11">DNA polymerase III contains a core (composed of alpha, epsilon and theta chains) that associates with a tau subunit. This core dimerizes to form the POLIII' complex. PolIII' associates with the gamma complex (composed of gamma, delta, delta', psi and chi chains) and with the beta chain to form the complete DNA polymerase III complex.</text>
</comment>
<comment type="function">
    <text evidence="11">DNA polymerase III is a complex, multichain enzyme responsible for most of the replicative synthesis in bacteria. This DNA polymerase also exhibits 3' to 5' exonuclease activity.</text>
</comment>
<dbReference type="CDD" id="cd18137">
    <property type="entry name" value="HLD_clamp_pol_III_gamma_tau"/>
    <property type="match status" value="1"/>
</dbReference>
<dbReference type="GO" id="GO:0003887">
    <property type="term" value="F:DNA-directed DNA polymerase activity"/>
    <property type="evidence" value="ECO:0007669"/>
    <property type="project" value="UniProtKB-KW"/>
</dbReference>
<dbReference type="EMBL" id="ABXU01000069">
    <property type="protein sequence ID" value="EEB32764.1"/>
    <property type="molecule type" value="Genomic_DNA"/>
</dbReference>
<dbReference type="SUPFAM" id="SSF52540">
    <property type="entry name" value="P-loop containing nucleoside triphosphate hydrolases"/>
    <property type="match status" value="1"/>
</dbReference>
<dbReference type="EC" id="2.7.7.7" evidence="11"/>
<protein>
    <recommendedName>
        <fullName evidence="11">DNA polymerase III subunit gamma/tau</fullName>
        <ecNumber evidence="11">2.7.7.7</ecNumber>
    </recommendedName>
</protein>
<dbReference type="InterPro" id="IPR045085">
    <property type="entry name" value="HLD_clamp_pol_III_gamma_tau"/>
</dbReference>
<evidence type="ECO:0000256" key="7">
    <source>
        <dbReference type="ARBA" id="ARBA00022833"/>
    </source>
</evidence>
<accession>B6WWA6</accession>
<dbReference type="NCBIfam" id="TIGR02397">
    <property type="entry name" value="dnaX_nterm"/>
    <property type="match status" value="1"/>
</dbReference>
<feature type="region of interest" description="Disordered" evidence="12">
    <location>
        <begin position="514"/>
        <end position="538"/>
    </location>
</feature>
<comment type="catalytic activity">
    <reaction evidence="10 11">
        <text>DNA(n) + a 2'-deoxyribonucleoside 5'-triphosphate = DNA(n+1) + diphosphate</text>
        <dbReference type="Rhea" id="RHEA:22508"/>
        <dbReference type="Rhea" id="RHEA-COMP:17339"/>
        <dbReference type="Rhea" id="RHEA-COMP:17340"/>
        <dbReference type="ChEBI" id="CHEBI:33019"/>
        <dbReference type="ChEBI" id="CHEBI:61560"/>
        <dbReference type="ChEBI" id="CHEBI:173112"/>
        <dbReference type="EC" id="2.7.7.7"/>
    </reaction>
</comment>
<dbReference type="Gene3D" id="3.40.50.300">
    <property type="entry name" value="P-loop containing nucleotide triphosphate hydrolases"/>
    <property type="match status" value="1"/>
</dbReference>